<keyword evidence="5 8" id="KW-0560">Oxidoreductase</keyword>
<dbReference type="InterPro" id="IPR007535">
    <property type="entry name" value="Catechol_dOase_N"/>
</dbReference>
<dbReference type="PROSITE" id="PS00083">
    <property type="entry name" value="INTRADIOL_DIOXYGENAS"/>
    <property type="match status" value="1"/>
</dbReference>
<evidence type="ECO:0000256" key="5">
    <source>
        <dbReference type="ARBA" id="ARBA00023002"/>
    </source>
</evidence>
<name>A0A7Y9LND1_9BURK</name>
<evidence type="ECO:0000256" key="1">
    <source>
        <dbReference type="ARBA" id="ARBA00001965"/>
    </source>
</evidence>
<dbReference type="GO" id="GO:0008199">
    <property type="term" value="F:ferric iron binding"/>
    <property type="evidence" value="ECO:0007669"/>
    <property type="project" value="InterPro"/>
</dbReference>
<evidence type="ECO:0000259" key="7">
    <source>
        <dbReference type="PROSITE" id="PS00083"/>
    </source>
</evidence>
<gene>
    <name evidence="8" type="ORF">FHW18_003828</name>
</gene>
<keyword evidence="6" id="KW-0408">Iron</keyword>
<dbReference type="Proteomes" id="UP000542125">
    <property type="component" value="Unassembled WGS sequence"/>
</dbReference>
<organism evidence="8 9">
    <name type="scientific">Pigmentiphaga litoralis</name>
    <dbReference type="NCBI Taxonomy" id="516702"/>
    <lineage>
        <taxon>Bacteria</taxon>
        <taxon>Pseudomonadati</taxon>
        <taxon>Pseudomonadota</taxon>
        <taxon>Betaproteobacteria</taxon>
        <taxon>Burkholderiales</taxon>
        <taxon>Alcaligenaceae</taxon>
        <taxon>Pigmentiphaga</taxon>
    </lineage>
</organism>
<dbReference type="EC" id="1.13.11.1" evidence="8"/>
<keyword evidence="9" id="KW-1185">Reference proteome</keyword>
<keyword evidence="4 8" id="KW-0223">Dioxygenase</keyword>
<sequence>MNTTLTENRGEGLRLIDDAASVTPIVKAAMALNDDPRLKQIVDAFVEHAHAFLREVKLTDQEFEKGLQFIAAVGQANTDSHNEVVLAADVLGISTLVTVLNTTGQGDRTPGALLGPFYRGNAPECDCGADIARDGTPGVPLFMRGVVRDTTGKPLANALLDVWQASPVGLYDNQDPNQPDKNLRGQFRTDAHGRYEIRSVRPAGYPVPVHGPIGTLLKMQHRHPYRPAHVHFIVSAADHDTLVAQVFADDSEYLETDVVFGVQRGLVGHFEWHDDGAFPWGDGAGPHYTLDFDFTLAAGTPTYPTPPIA</sequence>
<accession>A0A7Y9LND1</accession>
<dbReference type="PANTHER" id="PTHR33711:SF7">
    <property type="entry name" value="INTRADIOL RING-CLEAVAGE DIOXYGENASES DOMAIN-CONTAINING PROTEIN-RELATED"/>
    <property type="match status" value="1"/>
</dbReference>
<dbReference type="Pfam" id="PF00775">
    <property type="entry name" value="Dioxygenase_C"/>
    <property type="match status" value="1"/>
</dbReference>
<dbReference type="PANTHER" id="PTHR33711">
    <property type="entry name" value="DIOXYGENASE, PUTATIVE (AFU_ORTHOLOGUE AFUA_2G02910)-RELATED"/>
    <property type="match status" value="1"/>
</dbReference>
<comment type="cofactor">
    <cofactor evidence="1">
        <name>Fe(3+)</name>
        <dbReference type="ChEBI" id="CHEBI:29034"/>
    </cofactor>
</comment>
<evidence type="ECO:0000256" key="4">
    <source>
        <dbReference type="ARBA" id="ARBA00022964"/>
    </source>
</evidence>
<dbReference type="InterPro" id="IPR000627">
    <property type="entry name" value="Intradiol_dOase_C"/>
</dbReference>
<feature type="domain" description="Intradiol ring-cleavage dioxygenases" evidence="7">
    <location>
        <begin position="143"/>
        <end position="171"/>
    </location>
</feature>
<dbReference type="InterPro" id="IPR015889">
    <property type="entry name" value="Intradiol_dOase_core"/>
</dbReference>
<reference evidence="8 9" key="1">
    <citation type="submission" date="2020-07" db="EMBL/GenBank/DDBJ databases">
        <title>Genomic Encyclopedia of Type Strains, Phase IV (KMG-V): Genome sequencing to study the core and pangenomes of soil and plant-associated prokaryotes.</title>
        <authorList>
            <person name="Whitman W."/>
        </authorList>
    </citation>
    <scope>NUCLEOTIDE SEQUENCE [LARGE SCALE GENOMIC DNA]</scope>
    <source>
        <strain evidence="8 9">SAS40</strain>
    </source>
</reference>
<dbReference type="Gene3D" id="2.60.130.10">
    <property type="entry name" value="Aromatic compound dioxygenase"/>
    <property type="match status" value="1"/>
</dbReference>
<dbReference type="InterPro" id="IPR050770">
    <property type="entry name" value="Intradiol_RC_Dioxygenase"/>
</dbReference>
<dbReference type="RefSeq" id="WP_257021945.1">
    <property type="nucleotide sequence ID" value="NZ_JACBYR010000001.1"/>
</dbReference>
<dbReference type="Pfam" id="PF04444">
    <property type="entry name" value="Dioxygenase_N"/>
    <property type="match status" value="1"/>
</dbReference>
<proteinExistence type="inferred from homology"/>
<comment type="caution">
    <text evidence="8">The sequence shown here is derived from an EMBL/GenBank/DDBJ whole genome shotgun (WGS) entry which is preliminary data.</text>
</comment>
<dbReference type="EMBL" id="JACBYR010000001">
    <property type="protein sequence ID" value="NYE84557.1"/>
    <property type="molecule type" value="Genomic_DNA"/>
</dbReference>
<dbReference type="GO" id="GO:0009712">
    <property type="term" value="P:catechol-containing compound metabolic process"/>
    <property type="evidence" value="ECO:0007669"/>
    <property type="project" value="InterPro"/>
</dbReference>
<evidence type="ECO:0000313" key="9">
    <source>
        <dbReference type="Proteomes" id="UP000542125"/>
    </source>
</evidence>
<keyword evidence="3" id="KW-0479">Metal-binding</keyword>
<comment type="similarity">
    <text evidence="2">Belongs to the intradiol ring-cleavage dioxygenase family.</text>
</comment>
<protein>
    <submittedName>
        <fullName evidence="8">Catechol 1,2-dioxygenase</fullName>
        <ecNumber evidence="8">1.13.11.1</ecNumber>
    </submittedName>
</protein>
<dbReference type="AlphaFoldDB" id="A0A7Y9LND1"/>
<evidence type="ECO:0000313" key="8">
    <source>
        <dbReference type="EMBL" id="NYE84557.1"/>
    </source>
</evidence>
<dbReference type="SUPFAM" id="SSF49482">
    <property type="entry name" value="Aromatic compound dioxygenase"/>
    <property type="match status" value="1"/>
</dbReference>
<evidence type="ECO:0000256" key="3">
    <source>
        <dbReference type="ARBA" id="ARBA00022723"/>
    </source>
</evidence>
<dbReference type="GO" id="GO:0018576">
    <property type="term" value="F:catechol 1,2-dioxygenase activity"/>
    <property type="evidence" value="ECO:0007669"/>
    <property type="project" value="UniProtKB-EC"/>
</dbReference>
<evidence type="ECO:0000256" key="2">
    <source>
        <dbReference type="ARBA" id="ARBA00007825"/>
    </source>
</evidence>
<evidence type="ECO:0000256" key="6">
    <source>
        <dbReference type="ARBA" id="ARBA00023004"/>
    </source>
</evidence>